<dbReference type="EC" id="2.4.99.28" evidence="14"/>
<feature type="transmembrane region" description="Helical" evidence="17">
    <location>
        <begin position="90"/>
        <end position="112"/>
    </location>
</feature>
<proteinExistence type="inferred from homology"/>
<dbReference type="PANTHER" id="PTHR30474:SF2">
    <property type="entry name" value="PEPTIDOGLYCAN GLYCOSYLTRANSFERASE FTSW-RELATED"/>
    <property type="match status" value="1"/>
</dbReference>
<name>A0ABQ1ITW0_9SPHN</name>
<keyword evidence="18" id="KW-0132">Cell division</keyword>
<gene>
    <name evidence="18" type="ORF">GCM10010833_01480</name>
</gene>
<comment type="caution">
    <text evidence="18">The sequence shown here is derived from an EMBL/GenBank/DDBJ whole genome shotgun (WGS) entry which is preliminary data.</text>
</comment>
<dbReference type="Proteomes" id="UP000614261">
    <property type="component" value="Unassembled WGS sequence"/>
</dbReference>
<evidence type="ECO:0000256" key="3">
    <source>
        <dbReference type="ARBA" id="ARBA00022679"/>
    </source>
</evidence>
<evidence type="ECO:0000256" key="2">
    <source>
        <dbReference type="ARBA" id="ARBA00022676"/>
    </source>
</evidence>
<sequence length="414" mass="44776">MSDLAAPAPAAAPTTTPGGPRAYTLPRNLSRRLGRSDRSQLAIWFWELDRVLLSLILMLIAIGLIAVQAASPATARRLSTATEILSPLYFFYRQLGWVIVGLGFMFVVSMLPKREARRLAIIMASVCLVLLMLVPIFGNTVNGAKRWIGYGIGIQPSEFLKPAFAVTLAWIISLRIKDPTLPVLRLSALLTGVIAFLLMRQPDLGQTIMFIGIWFTLMLLAGLSMQVVAAGVGAGALGMTAAYFFYPVATQRINGWLFGGGEYDQVMFAHKTLTGGGLIGTGPGLGTHKFNLPEAHTDYIFSVIGEEFGLLACAAIALVYFAIIVRVCMRLLDERDLFTILAVTGLTAQLGGQAFINIAVNLQLFPSKGMTLPFISYGGSSMIALSIGAGLLLSLTRRNPFEDRTLLGQDWSRG</sequence>
<dbReference type="InterPro" id="IPR001182">
    <property type="entry name" value="FtsW/RodA"/>
</dbReference>
<dbReference type="Pfam" id="PF01098">
    <property type="entry name" value="FTSW_RODA_SPOVE"/>
    <property type="match status" value="1"/>
</dbReference>
<evidence type="ECO:0000256" key="7">
    <source>
        <dbReference type="ARBA" id="ARBA00022989"/>
    </source>
</evidence>
<evidence type="ECO:0000256" key="1">
    <source>
        <dbReference type="ARBA" id="ARBA00004141"/>
    </source>
</evidence>
<evidence type="ECO:0000256" key="9">
    <source>
        <dbReference type="ARBA" id="ARBA00032370"/>
    </source>
</evidence>
<organism evidence="18 19">
    <name type="scientific">Blastomonas aquatica</name>
    <dbReference type="NCBI Taxonomy" id="1510276"/>
    <lineage>
        <taxon>Bacteria</taxon>
        <taxon>Pseudomonadati</taxon>
        <taxon>Pseudomonadota</taxon>
        <taxon>Alphaproteobacteria</taxon>
        <taxon>Sphingomonadales</taxon>
        <taxon>Sphingomonadaceae</taxon>
        <taxon>Blastomonas</taxon>
    </lineage>
</organism>
<protein>
    <recommendedName>
        <fullName evidence="12">Probable peptidoglycan glycosyltransferase FtsW</fullName>
        <ecNumber evidence="14">2.4.99.28</ecNumber>
    </recommendedName>
    <alternativeName>
        <fullName evidence="13">Cell division protein FtsW</fullName>
    </alternativeName>
    <alternativeName>
        <fullName evidence="10">Cell wall polymerase</fullName>
    </alternativeName>
    <alternativeName>
        <fullName evidence="9">Peptidoglycan polymerase</fullName>
    </alternativeName>
</protein>
<evidence type="ECO:0000256" key="11">
    <source>
        <dbReference type="ARBA" id="ARBA00038053"/>
    </source>
</evidence>
<evidence type="ECO:0000256" key="8">
    <source>
        <dbReference type="ARBA" id="ARBA00023136"/>
    </source>
</evidence>
<dbReference type="EMBL" id="BMGD01000001">
    <property type="protein sequence ID" value="GGB50507.1"/>
    <property type="molecule type" value="Genomic_DNA"/>
</dbReference>
<evidence type="ECO:0000256" key="5">
    <source>
        <dbReference type="ARBA" id="ARBA00022960"/>
    </source>
</evidence>
<feature type="compositionally biased region" description="Low complexity" evidence="16">
    <location>
        <begin position="1"/>
        <end position="20"/>
    </location>
</feature>
<keyword evidence="5" id="KW-0133">Cell shape</keyword>
<keyword evidence="19" id="KW-1185">Reference proteome</keyword>
<keyword evidence="3" id="KW-0808">Transferase</keyword>
<feature type="transmembrane region" description="Helical" evidence="17">
    <location>
        <begin position="119"/>
        <end position="139"/>
    </location>
</feature>
<dbReference type="RefSeq" id="WP_188512457.1">
    <property type="nucleotide sequence ID" value="NZ_BMGD01000001.1"/>
</dbReference>
<evidence type="ECO:0000256" key="6">
    <source>
        <dbReference type="ARBA" id="ARBA00022984"/>
    </source>
</evidence>
<evidence type="ECO:0000313" key="19">
    <source>
        <dbReference type="Proteomes" id="UP000614261"/>
    </source>
</evidence>
<feature type="transmembrane region" description="Helical" evidence="17">
    <location>
        <begin position="183"/>
        <end position="199"/>
    </location>
</feature>
<comment type="subcellular location">
    <subcellularLocation>
        <location evidence="1">Membrane</location>
        <topology evidence="1">Multi-pass membrane protein</topology>
    </subcellularLocation>
</comment>
<comment type="similarity">
    <text evidence="11">Belongs to the SEDS family. FtsW subfamily.</text>
</comment>
<keyword evidence="8 17" id="KW-0472">Membrane</keyword>
<keyword evidence="7 17" id="KW-1133">Transmembrane helix</keyword>
<feature type="transmembrane region" description="Helical" evidence="17">
    <location>
        <begin position="159"/>
        <end position="176"/>
    </location>
</feature>
<keyword evidence="6" id="KW-0573">Peptidoglycan synthesis</keyword>
<feature type="region of interest" description="Disordered" evidence="16">
    <location>
        <begin position="1"/>
        <end position="21"/>
    </location>
</feature>
<evidence type="ECO:0000256" key="14">
    <source>
        <dbReference type="ARBA" id="ARBA00044770"/>
    </source>
</evidence>
<feature type="transmembrane region" description="Helical" evidence="17">
    <location>
        <begin position="228"/>
        <end position="246"/>
    </location>
</feature>
<evidence type="ECO:0000256" key="17">
    <source>
        <dbReference type="SAM" id="Phobius"/>
    </source>
</evidence>
<evidence type="ECO:0000256" key="16">
    <source>
        <dbReference type="SAM" id="MobiDB-lite"/>
    </source>
</evidence>
<keyword evidence="18" id="KW-0131">Cell cycle</keyword>
<evidence type="ECO:0000313" key="18">
    <source>
        <dbReference type="EMBL" id="GGB50507.1"/>
    </source>
</evidence>
<feature type="transmembrane region" description="Helical" evidence="17">
    <location>
        <begin position="337"/>
        <end position="362"/>
    </location>
</feature>
<keyword evidence="2" id="KW-0328">Glycosyltransferase</keyword>
<evidence type="ECO:0000256" key="15">
    <source>
        <dbReference type="ARBA" id="ARBA00049902"/>
    </source>
</evidence>
<evidence type="ECO:0000256" key="12">
    <source>
        <dbReference type="ARBA" id="ARBA00041185"/>
    </source>
</evidence>
<evidence type="ECO:0000256" key="4">
    <source>
        <dbReference type="ARBA" id="ARBA00022692"/>
    </source>
</evidence>
<feature type="transmembrane region" description="Helical" evidence="17">
    <location>
        <begin position="308"/>
        <end position="325"/>
    </location>
</feature>
<dbReference type="PANTHER" id="PTHR30474">
    <property type="entry name" value="CELL CYCLE PROTEIN"/>
    <property type="match status" value="1"/>
</dbReference>
<comment type="catalytic activity">
    <reaction evidence="15">
        <text>[GlcNAc-(1-&gt;4)-Mur2Ac(oyl-L-Ala-gamma-D-Glu-L-Lys-D-Ala-D-Ala)](n)-di-trans,octa-cis-undecaprenyl diphosphate + beta-D-GlcNAc-(1-&gt;4)-Mur2Ac(oyl-L-Ala-gamma-D-Glu-L-Lys-D-Ala-D-Ala)-di-trans,octa-cis-undecaprenyl diphosphate = [GlcNAc-(1-&gt;4)-Mur2Ac(oyl-L-Ala-gamma-D-Glu-L-Lys-D-Ala-D-Ala)](n+1)-di-trans,octa-cis-undecaprenyl diphosphate + di-trans,octa-cis-undecaprenyl diphosphate + H(+)</text>
        <dbReference type="Rhea" id="RHEA:23708"/>
        <dbReference type="Rhea" id="RHEA-COMP:9602"/>
        <dbReference type="Rhea" id="RHEA-COMP:9603"/>
        <dbReference type="ChEBI" id="CHEBI:15378"/>
        <dbReference type="ChEBI" id="CHEBI:58405"/>
        <dbReference type="ChEBI" id="CHEBI:60033"/>
        <dbReference type="ChEBI" id="CHEBI:78435"/>
        <dbReference type="EC" id="2.4.99.28"/>
    </reaction>
</comment>
<feature type="transmembrane region" description="Helical" evidence="17">
    <location>
        <begin position="374"/>
        <end position="395"/>
    </location>
</feature>
<reference evidence="19" key="1">
    <citation type="journal article" date="2019" name="Int. J. Syst. Evol. Microbiol.">
        <title>The Global Catalogue of Microorganisms (GCM) 10K type strain sequencing project: providing services to taxonomists for standard genome sequencing and annotation.</title>
        <authorList>
            <consortium name="The Broad Institute Genomics Platform"/>
            <consortium name="The Broad Institute Genome Sequencing Center for Infectious Disease"/>
            <person name="Wu L."/>
            <person name="Ma J."/>
        </authorList>
    </citation>
    <scope>NUCLEOTIDE SEQUENCE [LARGE SCALE GENOMIC DNA]</scope>
    <source>
        <strain evidence="19">CGMCC 1.12851</strain>
    </source>
</reference>
<feature type="transmembrane region" description="Helical" evidence="17">
    <location>
        <begin position="51"/>
        <end position="70"/>
    </location>
</feature>
<dbReference type="GO" id="GO:0051301">
    <property type="term" value="P:cell division"/>
    <property type="evidence" value="ECO:0007669"/>
    <property type="project" value="UniProtKB-KW"/>
</dbReference>
<keyword evidence="4 17" id="KW-0812">Transmembrane</keyword>
<evidence type="ECO:0000256" key="13">
    <source>
        <dbReference type="ARBA" id="ARBA00041418"/>
    </source>
</evidence>
<accession>A0ABQ1ITW0</accession>
<feature type="transmembrane region" description="Helical" evidence="17">
    <location>
        <begin position="205"/>
        <end position="223"/>
    </location>
</feature>
<evidence type="ECO:0000256" key="10">
    <source>
        <dbReference type="ARBA" id="ARBA00033270"/>
    </source>
</evidence>